<keyword evidence="2" id="KW-1185">Reference proteome</keyword>
<proteinExistence type="predicted"/>
<dbReference type="Proteomes" id="UP001317870">
    <property type="component" value="Chromosome"/>
</dbReference>
<protein>
    <submittedName>
        <fullName evidence="1">Uncharacterized protein</fullName>
    </submittedName>
</protein>
<accession>A0ABM8CQG5</accession>
<reference evidence="1 2" key="1">
    <citation type="submission" date="2022-11" db="EMBL/GenBank/DDBJ databases">
        <title>Genome Sequencing of Nocardia sp. ON39_IFM12276 and assembly.</title>
        <authorList>
            <person name="Shimojima M."/>
            <person name="Toyokawa M."/>
            <person name="Uesaka K."/>
        </authorList>
    </citation>
    <scope>NUCLEOTIDE SEQUENCE [LARGE SCALE GENOMIC DNA]</scope>
    <source>
        <strain evidence="1 2">IFM 12276</strain>
    </source>
</reference>
<evidence type="ECO:0000313" key="1">
    <source>
        <dbReference type="EMBL" id="BDT97137.1"/>
    </source>
</evidence>
<gene>
    <name evidence="1" type="ORF">IFM12276_01660</name>
</gene>
<name>A0ABM8CQG5_9NOCA</name>
<organism evidence="1 2">
    <name type="scientific">Nocardia sputorum</name>
    <dbReference type="NCBI Taxonomy" id="2984338"/>
    <lineage>
        <taxon>Bacteria</taxon>
        <taxon>Bacillati</taxon>
        <taxon>Actinomycetota</taxon>
        <taxon>Actinomycetes</taxon>
        <taxon>Mycobacteriales</taxon>
        <taxon>Nocardiaceae</taxon>
        <taxon>Nocardia</taxon>
    </lineage>
</organism>
<sequence>MPFNEFFRRQAALSADRPHFGDFDPVSGYAEGLTGLDRIHDRR</sequence>
<evidence type="ECO:0000313" key="2">
    <source>
        <dbReference type="Proteomes" id="UP001317870"/>
    </source>
</evidence>
<dbReference type="EMBL" id="AP026978">
    <property type="protein sequence ID" value="BDT97137.1"/>
    <property type="molecule type" value="Genomic_DNA"/>
</dbReference>